<evidence type="ECO:0000313" key="5">
    <source>
        <dbReference type="EMBL" id="APF18764.1"/>
    </source>
</evidence>
<reference evidence="5 8" key="2">
    <citation type="submission" date="2016-11" db="EMBL/GenBank/DDBJ databases">
        <title>Genomic analysis of Caldithrix abyssi and proposal of a novel bacterial phylum Caldithrichaeota.</title>
        <authorList>
            <person name="Kublanov I."/>
            <person name="Sigalova O."/>
            <person name="Gavrilov S."/>
            <person name="Lebedinsky A."/>
            <person name="Ivanova N."/>
            <person name="Daum C."/>
            <person name="Reddy T."/>
            <person name="Klenk H.P."/>
            <person name="Goker M."/>
            <person name="Reva O."/>
            <person name="Miroshnichenko M."/>
            <person name="Kyprides N."/>
            <person name="Woyke T."/>
            <person name="Gelfand M."/>
        </authorList>
    </citation>
    <scope>NUCLEOTIDE SEQUENCE [LARGE SCALE GENOMIC DNA]</scope>
    <source>
        <strain evidence="5 8">LF13</strain>
    </source>
</reference>
<evidence type="ECO:0000256" key="2">
    <source>
        <dbReference type="ARBA" id="ARBA00023004"/>
    </source>
</evidence>
<dbReference type="eggNOG" id="COG1149">
    <property type="taxonomic scope" value="Bacteria"/>
</dbReference>
<dbReference type="PANTHER" id="PTHR43534">
    <property type="entry name" value="MIND SUPERFAMILY P-LOOP ATPASE CONTAINING AN INSERTED FERREDOXIN DOMAIN"/>
    <property type="match status" value="1"/>
</dbReference>
<evidence type="ECO:0000256" key="1">
    <source>
        <dbReference type="ARBA" id="ARBA00022723"/>
    </source>
</evidence>
<dbReference type="KEGG" id="caby:Cabys_2015"/>
<dbReference type="STRING" id="880073.Cabys_2015"/>
<feature type="domain" description="4Fe-4S ferredoxin-type" evidence="4">
    <location>
        <begin position="89"/>
        <end position="118"/>
    </location>
</feature>
<dbReference type="InterPro" id="IPR002586">
    <property type="entry name" value="CobQ/CobB/MinD/ParA_Nub-bd_dom"/>
</dbReference>
<evidence type="ECO:0000313" key="7">
    <source>
        <dbReference type="Proteomes" id="UP000004671"/>
    </source>
</evidence>
<dbReference type="InParanoid" id="H1XTX6"/>
<dbReference type="AlphaFoldDB" id="H1XTX6"/>
<dbReference type="InterPro" id="IPR017900">
    <property type="entry name" value="4Fe4S_Fe_S_CS"/>
</dbReference>
<dbReference type="Proteomes" id="UP000183868">
    <property type="component" value="Chromosome"/>
</dbReference>
<proteinExistence type="predicted"/>
<dbReference type="PANTHER" id="PTHR43534:SF1">
    <property type="entry name" value="4FE-4S CLUSTER CONTAINING PARA FAMILY ATPASE PROTEIN"/>
    <property type="match status" value="1"/>
</dbReference>
<protein>
    <submittedName>
        <fullName evidence="6">Cobyrinic acid ac-diamide synthase</fullName>
    </submittedName>
    <submittedName>
        <fullName evidence="5">MinD superfamily P-loop ATPase, contains an inserted ferredoxin domain</fullName>
    </submittedName>
</protein>
<dbReference type="Proteomes" id="UP000004671">
    <property type="component" value="Chromosome"/>
</dbReference>
<dbReference type="OrthoDB" id="9778602at2"/>
<dbReference type="GO" id="GO:0046872">
    <property type="term" value="F:metal ion binding"/>
    <property type="evidence" value="ECO:0007669"/>
    <property type="project" value="UniProtKB-KW"/>
</dbReference>
<keyword evidence="2" id="KW-0408">Iron</keyword>
<dbReference type="PaxDb" id="880073-Calab_3137"/>
<keyword evidence="7" id="KW-1185">Reference proteome</keyword>
<evidence type="ECO:0000313" key="8">
    <source>
        <dbReference type="Proteomes" id="UP000183868"/>
    </source>
</evidence>
<dbReference type="Gene3D" id="3.40.50.300">
    <property type="entry name" value="P-loop containing nucleotide triphosphate hydrolases"/>
    <property type="match status" value="1"/>
</dbReference>
<dbReference type="HOGENOM" id="CLU_067767_1_0_0"/>
<evidence type="ECO:0000259" key="4">
    <source>
        <dbReference type="PROSITE" id="PS51379"/>
    </source>
</evidence>
<dbReference type="RefSeq" id="WP_006930098.1">
    <property type="nucleotide sequence ID" value="NZ_CM001402.1"/>
</dbReference>
<keyword evidence="1" id="KW-0479">Metal-binding</keyword>
<dbReference type="EMBL" id="CM001402">
    <property type="protein sequence ID" value="EHO42743.1"/>
    <property type="molecule type" value="Genomic_DNA"/>
</dbReference>
<dbReference type="InterPro" id="IPR027417">
    <property type="entry name" value="P-loop_NTPase"/>
</dbReference>
<accession>H1XTX6</accession>
<reference evidence="6 7" key="1">
    <citation type="submission" date="2011-09" db="EMBL/GenBank/DDBJ databases">
        <title>The permanent draft genome of Caldithrix abyssi DSM 13497.</title>
        <authorList>
            <consortium name="US DOE Joint Genome Institute (JGI-PGF)"/>
            <person name="Lucas S."/>
            <person name="Han J."/>
            <person name="Lapidus A."/>
            <person name="Bruce D."/>
            <person name="Goodwin L."/>
            <person name="Pitluck S."/>
            <person name="Peters L."/>
            <person name="Kyrpides N."/>
            <person name="Mavromatis K."/>
            <person name="Ivanova N."/>
            <person name="Mikhailova N."/>
            <person name="Chertkov O."/>
            <person name="Detter J.C."/>
            <person name="Tapia R."/>
            <person name="Han C."/>
            <person name="Land M."/>
            <person name="Hauser L."/>
            <person name="Markowitz V."/>
            <person name="Cheng J.-F."/>
            <person name="Hugenholtz P."/>
            <person name="Woyke T."/>
            <person name="Wu D."/>
            <person name="Spring S."/>
            <person name="Brambilla E."/>
            <person name="Klenk H.-P."/>
            <person name="Eisen J.A."/>
        </authorList>
    </citation>
    <scope>NUCLEOTIDE SEQUENCE [LARGE SCALE GENOMIC DNA]</scope>
    <source>
        <strain evidence="6 7">DSM 13497</strain>
    </source>
</reference>
<dbReference type="Pfam" id="PF01656">
    <property type="entry name" value="CbiA"/>
    <property type="match status" value="1"/>
</dbReference>
<gene>
    <name evidence="5" type="primary">minD</name>
    <name evidence="5" type="ORF">Cabys_2015</name>
    <name evidence="6" type="ORF">Calab_3137</name>
</gene>
<sequence>MKEIVIISGKGGTGKTSITAALGALAGKSAVVADCDVDAANLHLLYEPRVRHAEDFYSGKTAIIDNDLCTDCGLCAEKCAFDAIRYEYGQYMVDEVSCEGCAVCFHLCPVNAIRMEENLAGKWYRAQSRFDNEFVYAHLGIGQENSGKLVAKVKQEAKKIAENENIPFIFVDGPPGVGCPVISSLSNVDHVLLVTEASQSGLHDLQRLVELIEYFKLKASCVINKSDLNEQMASEIDDYCQKHNITVINHIPYHPEFVETLNAKKTLIEGKDKAIKQKIFQIYQFLTREEE</sequence>
<dbReference type="EMBL" id="CP018099">
    <property type="protein sequence ID" value="APF18764.1"/>
    <property type="molecule type" value="Genomic_DNA"/>
</dbReference>
<dbReference type="GO" id="GO:0051536">
    <property type="term" value="F:iron-sulfur cluster binding"/>
    <property type="evidence" value="ECO:0007669"/>
    <property type="project" value="UniProtKB-KW"/>
</dbReference>
<evidence type="ECO:0000256" key="3">
    <source>
        <dbReference type="ARBA" id="ARBA00023014"/>
    </source>
</evidence>
<keyword evidence="3" id="KW-0411">Iron-sulfur</keyword>
<dbReference type="CDD" id="cd03110">
    <property type="entry name" value="SIMIBI_bact_arch"/>
    <property type="match status" value="1"/>
</dbReference>
<dbReference type="Pfam" id="PF00037">
    <property type="entry name" value="Fer4"/>
    <property type="match status" value="1"/>
</dbReference>
<evidence type="ECO:0000313" key="6">
    <source>
        <dbReference type="EMBL" id="EHO42743.1"/>
    </source>
</evidence>
<feature type="domain" description="4Fe-4S ferredoxin-type" evidence="4">
    <location>
        <begin position="60"/>
        <end position="87"/>
    </location>
</feature>
<dbReference type="PROSITE" id="PS00198">
    <property type="entry name" value="4FE4S_FER_1"/>
    <property type="match status" value="1"/>
</dbReference>
<dbReference type="SUPFAM" id="SSF52540">
    <property type="entry name" value="P-loop containing nucleoside triphosphate hydrolases"/>
    <property type="match status" value="1"/>
</dbReference>
<name>H1XTX6_CALAY</name>
<dbReference type="PROSITE" id="PS51379">
    <property type="entry name" value="4FE4S_FER_2"/>
    <property type="match status" value="2"/>
</dbReference>
<organism evidence="6 7">
    <name type="scientific">Caldithrix abyssi DSM 13497</name>
    <dbReference type="NCBI Taxonomy" id="880073"/>
    <lineage>
        <taxon>Bacteria</taxon>
        <taxon>Pseudomonadati</taxon>
        <taxon>Calditrichota</taxon>
        <taxon>Calditrichia</taxon>
        <taxon>Calditrichales</taxon>
        <taxon>Calditrichaceae</taxon>
        <taxon>Caldithrix</taxon>
    </lineage>
</organism>
<dbReference type="InterPro" id="IPR017896">
    <property type="entry name" value="4Fe4S_Fe-S-bd"/>
</dbReference>
<dbReference type="Gene3D" id="3.30.70.20">
    <property type="match status" value="1"/>
</dbReference>